<feature type="transmembrane region" description="Helical" evidence="7">
    <location>
        <begin position="120"/>
        <end position="140"/>
    </location>
</feature>
<sequence>MSSVSAAPVVPSSLLRSSVPAWIAAVVACLCSFMVVMDGAIVNVALPAIRADLGLTTIGQQWVVDAYLLSLGGFMLLAARASDIYGRRAILQAGLITFTLASLVGGFATSGPMLLAARAVQGFGASALATSTLAVIISVYPKGAGRERAISFWAASGAIAAAFGVIIGGVLVSVLSWRWVMFVNAPIGALLSLVVATCLAPQPHGEDRLKLDMPGAISITLAIGSFIYGITQSVALGWGSPVVLGALGIAAGLLALFVGIESRTEQPLIRLSVFRHRNIPVGIVMVMGLGASLTASMFFISLVLQQIAGYSPMDTGLAILPMALLLAITSISSRYLRDAGFDRLPFFGGLMAAAGLVWLAWVPAAPVYVADILWPSLLVGGGLGLMIMTATHAVLAGIPHAQSGLAAGLQNTARQLGGAVGIAALVTLAHSVSVAESGTGSETFGQLAGYHAAFIATGAISAVSALASLLLLWHDHT</sequence>
<evidence type="ECO:0000256" key="2">
    <source>
        <dbReference type="ARBA" id="ARBA00022448"/>
    </source>
</evidence>
<dbReference type="RefSeq" id="WP_038593437.1">
    <property type="nucleotide sequence ID" value="NZ_HG938353.1"/>
</dbReference>
<dbReference type="InterPro" id="IPR005829">
    <property type="entry name" value="Sugar_transporter_CS"/>
</dbReference>
<keyword evidence="10" id="KW-1185">Reference proteome</keyword>
<feature type="transmembrane region" description="Helical" evidence="7">
    <location>
        <begin position="152"/>
        <end position="173"/>
    </location>
</feature>
<evidence type="ECO:0000313" key="10">
    <source>
        <dbReference type="Proteomes" id="UP000028181"/>
    </source>
</evidence>
<comment type="subcellular location">
    <subcellularLocation>
        <location evidence="1">Cell membrane</location>
        <topology evidence="1">Multi-pass membrane protein</topology>
    </subcellularLocation>
</comment>
<dbReference type="CDD" id="cd17321">
    <property type="entry name" value="MFS_MMR_MDR_like"/>
    <property type="match status" value="1"/>
</dbReference>
<feature type="transmembrane region" description="Helical" evidence="7">
    <location>
        <begin position="21"/>
        <end position="46"/>
    </location>
</feature>
<evidence type="ECO:0000256" key="3">
    <source>
        <dbReference type="ARBA" id="ARBA00022475"/>
    </source>
</evidence>
<keyword evidence="6 7" id="KW-0472">Membrane</keyword>
<evidence type="ECO:0000313" key="9">
    <source>
        <dbReference type="EMBL" id="CDN48132.1"/>
    </source>
</evidence>
<dbReference type="KEGG" id="ngg:RG540_CH19630"/>
<keyword evidence="4 7" id="KW-0812">Transmembrane</keyword>
<feature type="transmembrane region" description="Helical" evidence="7">
    <location>
        <begin position="211"/>
        <end position="230"/>
    </location>
</feature>
<keyword evidence="3" id="KW-1003">Cell membrane</keyword>
<gene>
    <name evidence="9" type="ORF">RG540_CH19630</name>
</gene>
<dbReference type="GO" id="GO:0005886">
    <property type="term" value="C:plasma membrane"/>
    <property type="evidence" value="ECO:0007669"/>
    <property type="project" value="UniProtKB-SubCell"/>
</dbReference>
<feature type="domain" description="Major facilitator superfamily (MFS) profile" evidence="8">
    <location>
        <begin position="24"/>
        <end position="476"/>
    </location>
</feature>
<dbReference type="Proteomes" id="UP000028181">
    <property type="component" value="Chromosome I"/>
</dbReference>
<evidence type="ECO:0000256" key="4">
    <source>
        <dbReference type="ARBA" id="ARBA00022692"/>
    </source>
</evidence>
<evidence type="ECO:0000256" key="1">
    <source>
        <dbReference type="ARBA" id="ARBA00004651"/>
    </source>
</evidence>
<dbReference type="AlphaFoldDB" id="A0A068SPA1"/>
<dbReference type="eggNOG" id="COG0477">
    <property type="taxonomic scope" value="Bacteria"/>
</dbReference>
<dbReference type="PATRIC" id="fig|1028800.3.peg.1977"/>
<dbReference type="GeneID" id="24257531"/>
<feature type="transmembrane region" description="Helical" evidence="7">
    <location>
        <begin position="242"/>
        <end position="260"/>
    </location>
</feature>
<dbReference type="PANTHER" id="PTHR42718:SF46">
    <property type="entry name" value="BLR6921 PROTEIN"/>
    <property type="match status" value="1"/>
</dbReference>
<feature type="transmembrane region" description="Helical" evidence="7">
    <location>
        <begin position="416"/>
        <end position="435"/>
    </location>
</feature>
<dbReference type="OrthoDB" id="2414439at2"/>
<dbReference type="GO" id="GO:0022857">
    <property type="term" value="F:transmembrane transporter activity"/>
    <property type="evidence" value="ECO:0007669"/>
    <property type="project" value="InterPro"/>
</dbReference>
<feature type="transmembrane region" description="Helical" evidence="7">
    <location>
        <begin position="281"/>
        <end position="304"/>
    </location>
</feature>
<feature type="transmembrane region" description="Helical" evidence="7">
    <location>
        <begin position="316"/>
        <end position="336"/>
    </location>
</feature>
<dbReference type="SUPFAM" id="SSF103473">
    <property type="entry name" value="MFS general substrate transporter"/>
    <property type="match status" value="1"/>
</dbReference>
<dbReference type="PROSITE" id="PS50850">
    <property type="entry name" value="MFS"/>
    <property type="match status" value="1"/>
</dbReference>
<feature type="transmembrane region" description="Helical" evidence="7">
    <location>
        <begin position="58"/>
        <end position="77"/>
    </location>
</feature>
<name>A0A068SPA1_NEOGA</name>
<evidence type="ECO:0000256" key="7">
    <source>
        <dbReference type="SAM" id="Phobius"/>
    </source>
</evidence>
<dbReference type="HOGENOM" id="CLU_000960_28_2_5"/>
<dbReference type="Gene3D" id="1.20.1720.10">
    <property type="entry name" value="Multidrug resistance protein D"/>
    <property type="match status" value="1"/>
</dbReference>
<evidence type="ECO:0000259" key="8">
    <source>
        <dbReference type="PROSITE" id="PS50850"/>
    </source>
</evidence>
<dbReference type="PANTHER" id="PTHR42718">
    <property type="entry name" value="MAJOR FACILITATOR SUPERFAMILY MULTIDRUG TRANSPORTER MFSC"/>
    <property type="match status" value="1"/>
</dbReference>
<feature type="transmembrane region" description="Helical" evidence="7">
    <location>
        <begin position="179"/>
        <end position="199"/>
    </location>
</feature>
<feature type="transmembrane region" description="Helical" evidence="7">
    <location>
        <begin position="89"/>
        <end position="108"/>
    </location>
</feature>
<dbReference type="PROSITE" id="PS00216">
    <property type="entry name" value="SUGAR_TRANSPORT_1"/>
    <property type="match status" value="1"/>
</dbReference>
<keyword evidence="2" id="KW-0813">Transport</keyword>
<feature type="transmembrane region" description="Helical" evidence="7">
    <location>
        <begin position="447"/>
        <end position="473"/>
    </location>
</feature>
<evidence type="ECO:0000256" key="5">
    <source>
        <dbReference type="ARBA" id="ARBA00022989"/>
    </source>
</evidence>
<dbReference type="InterPro" id="IPR011701">
    <property type="entry name" value="MFS"/>
</dbReference>
<accession>A0A068SPA1</accession>
<evidence type="ECO:0000256" key="6">
    <source>
        <dbReference type="ARBA" id="ARBA00023136"/>
    </source>
</evidence>
<organism evidence="9 10">
    <name type="scientific">Neorhizobium galegae bv. orientalis str. HAMBI 540</name>
    <dbReference type="NCBI Taxonomy" id="1028800"/>
    <lineage>
        <taxon>Bacteria</taxon>
        <taxon>Pseudomonadati</taxon>
        <taxon>Pseudomonadota</taxon>
        <taxon>Alphaproteobacteria</taxon>
        <taxon>Hyphomicrobiales</taxon>
        <taxon>Rhizobiaceae</taxon>
        <taxon>Rhizobium/Agrobacterium group</taxon>
        <taxon>Neorhizobium</taxon>
    </lineage>
</organism>
<dbReference type="Gene3D" id="1.20.1250.20">
    <property type="entry name" value="MFS general substrate transporter like domains"/>
    <property type="match status" value="1"/>
</dbReference>
<dbReference type="InterPro" id="IPR020846">
    <property type="entry name" value="MFS_dom"/>
</dbReference>
<reference evidence="10" key="1">
    <citation type="journal article" date="2014" name="BMC Genomics">
        <title>Genome sequencing of two Neorhizobium galegae strains reveals a noeT gene responsible for the unusual acetylation of the nodulation factors.</title>
        <authorList>
            <person name="Osterman J."/>
            <person name="Marsh J."/>
            <person name="Laine P.K."/>
            <person name="Zeng Z."/>
            <person name="Alatalo E."/>
            <person name="Sullivan J.T."/>
            <person name="Young J.P."/>
            <person name="Thomas-Oates J."/>
            <person name="Paulin L."/>
            <person name="Lindstrom K."/>
        </authorList>
    </citation>
    <scope>NUCLEOTIDE SEQUENCE [LARGE SCALE GENOMIC DNA]</scope>
    <source>
        <strain evidence="10">HAMBI 540</strain>
    </source>
</reference>
<dbReference type="Pfam" id="PF07690">
    <property type="entry name" value="MFS_1"/>
    <property type="match status" value="1"/>
</dbReference>
<protein>
    <submittedName>
        <fullName evidence="9">Drug resistance transporter, EmrB/QacA subfamily</fullName>
    </submittedName>
</protein>
<dbReference type="InterPro" id="IPR036259">
    <property type="entry name" value="MFS_trans_sf"/>
</dbReference>
<keyword evidence="5 7" id="KW-1133">Transmembrane helix</keyword>
<feature type="transmembrane region" description="Helical" evidence="7">
    <location>
        <begin position="373"/>
        <end position="395"/>
    </location>
</feature>
<dbReference type="EMBL" id="HG938353">
    <property type="protein sequence ID" value="CDN48132.1"/>
    <property type="molecule type" value="Genomic_DNA"/>
</dbReference>
<feature type="transmembrane region" description="Helical" evidence="7">
    <location>
        <begin position="343"/>
        <end position="361"/>
    </location>
</feature>
<proteinExistence type="predicted"/>